<feature type="domain" description="DUF218" evidence="1">
    <location>
        <begin position="2"/>
        <end position="99"/>
    </location>
</feature>
<reference evidence="2" key="1">
    <citation type="journal article" date="2014" name="Front. Microbiol.">
        <title>High frequency of phylogenetically diverse reductive dehalogenase-homologous genes in deep subseafloor sedimentary metagenomes.</title>
        <authorList>
            <person name="Kawai M."/>
            <person name="Futagami T."/>
            <person name="Toyoda A."/>
            <person name="Takaki Y."/>
            <person name="Nishi S."/>
            <person name="Hori S."/>
            <person name="Arai W."/>
            <person name="Tsubouchi T."/>
            <person name="Morono Y."/>
            <person name="Uchiyama I."/>
            <person name="Ito T."/>
            <person name="Fujiyama A."/>
            <person name="Inagaki F."/>
            <person name="Takami H."/>
        </authorList>
    </citation>
    <scope>NUCLEOTIDE SEQUENCE</scope>
    <source>
        <strain evidence="2">Expedition CK06-06</strain>
    </source>
</reference>
<accession>X1T472</accession>
<protein>
    <recommendedName>
        <fullName evidence="1">DUF218 domain-containing protein</fullName>
    </recommendedName>
</protein>
<comment type="caution">
    <text evidence="2">The sequence shown here is derived from an EMBL/GenBank/DDBJ whole genome shotgun (WGS) entry which is preliminary data.</text>
</comment>
<gene>
    <name evidence="2" type="ORF">S12H4_39407</name>
</gene>
<sequence length="105" mass="12309">VILVCGEKLDKRKSTYKKINKAKGVFEFSKLTAGDHGRIEYDEVNGMRLFLENKNVPTENIFMDHAGFSTYETMYRAKEIFCVDKAIIVTQEYHLKRIHIFNLFI</sequence>
<dbReference type="CDD" id="cd06259">
    <property type="entry name" value="YdcF-like"/>
    <property type="match status" value="1"/>
</dbReference>
<dbReference type="Pfam" id="PF02698">
    <property type="entry name" value="DUF218"/>
    <property type="match status" value="1"/>
</dbReference>
<feature type="non-terminal residue" evidence="2">
    <location>
        <position position="1"/>
    </location>
</feature>
<organism evidence="2">
    <name type="scientific">marine sediment metagenome</name>
    <dbReference type="NCBI Taxonomy" id="412755"/>
    <lineage>
        <taxon>unclassified sequences</taxon>
        <taxon>metagenomes</taxon>
        <taxon>ecological metagenomes</taxon>
    </lineage>
</organism>
<dbReference type="EMBL" id="BARW01023815">
    <property type="protein sequence ID" value="GAJ00004.1"/>
    <property type="molecule type" value="Genomic_DNA"/>
</dbReference>
<evidence type="ECO:0000313" key="2">
    <source>
        <dbReference type="EMBL" id="GAJ00004.1"/>
    </source>
</evidence>
<dbReference type="InterPro" id="IPR003848">
    <property type="entry name" value="DUF218"/>
</dbReference>
<evidence type="ECO:0000259" key="1">
    <source>
        <dbReference type="Pfam" id="PF02698"/>
    </source>
</evidence>
<name>X1T472_9ZZZZ</name>
<dbReference type="AlphaFoldDB" id="X1T472"/>
<proteinExistence type="predicted"/>